<reference evidence="1 2" key="1">
    <citation type="submission" date="2023-04" db="EMBL/GenBank/DDBJ databases">
        <authorList>
            <person name="Hsu D."/>
        </authorList>
    </citation>
    <scope>NUCLEOTIDE SEQUENCE [LARGE SCALE GENOMIC DNA]</scope>
    <source>
        <strain evidence="1 2">MK1</strain>
    </source>
</reference>
<evidence type="ECO:0000313" key="2">
    <source>
        <dbReference type="Proteomes" id="UP001329915"/>
    </source>
</evidence>
<proteinExistence type="predicted"/>
<protein>
    <submittedName>
        <fullName evidence="1">Uncharacterized protein</fullName>
    </submittedName>
</protein>
<dbReference type="RefSeq" id="WP_366924293.1">
    <property type="nucleotide sequence ID" value="NZ_CP121694.1"/>
</dbReference>
<name>A0AAU0UMR6_9FIRM</name>
<dbReference type="AlphaFoldDB" id="A0AAU0UMR6"/>
<dbReference type="KEGG" id="dbc:MFMK1_001257"/>
<organism evidence="1 2">
    <name type="scientific">Metallumcola ferriviriculae</name>
    <dbReference type="NCBI Taxonomy" id="3039180"/>
    <lineage>
        <taxon>Bacteria</taxon>
        <taxon>Bacillati</taxon>
        <taxon>Bacillota</taxon>
        <taxon>Clostridia</taxon>
        <taxon>Neomoorellales</taxon>
        <taxon>Desulfitibacteraceae</taxon>
        <taxon>Metallumcola</taxon>
    </lineage>
</organism>
<accession>A0AAU0UMR6</accession>
<evidence type="ECO:0000313" key="1">
    <source>
        <dbReference type="EMBL" id="WRO21449.1"/>
    </source>
</evidence>
<dbReference type="Gene3D" id="2.120.10.70">
    <property type="entry name" value="Fucose-specific lectin"/>
    <property type="match status" value="1"/>
</dbReference>
<dbReference type="Proteomes" id="UP001329915">
    <property type="component" value="Chromosome"/>
</dbReference>
<sequence>MKKGFIGILLILLLFATMFFGTGLSYAETTWNMEIVDQSDNTNRGSTIAVDANGRPHIIYNKLESYSYNNSTYTVRYAYLSGSTWVVEDLLSGNFTTSNLILDSSGNPHIVLVDRFNKKFIYGFRTNNTWTYETIYNYNMNPITIGFDFTLDSNDQPHIIFELENYNVDTASEGHIKYATRNRYATKSATNWSLEPLEAISKPQNTADVLDGVSIVMDSNDNPHVSYSYNNSIKYAFKQGNTWVKETATNGRNPQIVMDSNNVPHIVVAGVRYITKTSTGWGSFYIPFSDDSNDRFQTEIKLWAIDSMGKPYIYFFSDYDSQYFQYKKINYSYICQ</sequence>
<dbReference type="EMBL" id="CP121694">
    <property type="protein sequence ID" value="WRO21449.1"/>
    <property type="molecule type" value="Genomic_DNA"/>
</dbReference>
<gene>
    <name evidence="1" type="ORF">MFMK1_001257</name>
</gene>
<keyword evidence="2" id="KW-1185">Reference proteome</keyword>